<evidence type="ECO:0000313" key="3">
    <source>
        <dbReference type="Proteomes" id="UP001596058"/>
    </source>
</evidence>
<feature type="compositionally biased region" description="Basic and acidic residues" evidence="1">
    <location>
        <begin position="112"/>
        <end position="121"/>
    </location>
</feature>
<evidence type="ECO:0000256" key="1">
    <source>
        <dbReference type="SAM" id="MobiDB-lite"/>
    </source>
</evidence>
<dbReference type="Gene3D" id="3.40.630.30">
    <property type="match status" value="1"/>
</dbReference>
<organism evidence="2 3">
    <name type="scientific">Nonomuraea insulae</name>
    <dbReference type="NCBI Taxonomy" id="1616787"/>
    <lineage>
        <taxon>Bacteria</taxon>
        <taxon>Bacillati</taxon>
        <taxon>Actinomycetota</taxon>
        <taxon>Actinomycetes</taxon>
        <taxon>Streptosporangiales</taxon>
        <taxon>Streptosporangiaceae</taxon>
        <taxon>Nonomuraea</taxon>
    </lineage>
</organism>
<reference evidence="3" key="1">
    <citation type="journal article" date="2019" name="Int. J. Syst. Evol. Microbiol.">
        <title>The Global Catalogue of Microorganisms (GCM) 10K type strain sequencing project: providing services to taxonomists for standard genome sequencing and annotation.</title>
        <authorList>
            <consortium name="The Broad Institute Genomics Platform"/>
            <consortium name="The Broad Institute Genome Sequencing Center for Infectious Disease"/>
            <person name="Wu L."/>
            <person name="Ma J."/>
        </authorList>
    </citation>
    <scope>NUCLEOTIDE SEQUENCE [LARGE SCALE GENOMIC DNA]</scope>
    <source>
        <strain evidence="3">CCUG 53903</strain>
    </source>
</reference>
<dbReference type="Proteomes" id="UP001596058">
    <property type="component" value="Unassembled WGS sequence"/>
</dbReference>
<evidence type="ECO:0000313" key="2">
    <source>
        <dbReference type="EMBL" id="MFC5827879.1"/>
    </source>
</evidence>
<protein>
    <submittedName>
        <fullName evidence="2">Uncharacterized protein</fullName>
    </submittedName>
</protein>
<feature type="region of interest" description="Disordered" evidence="1">
    <location>
        <begin position="98"/>
        <end position="121"/>
    </location>
</feature>
<sequence>MRVELFGIGGTNDSSEILDDPARASLLGAHAHLAERRGRVLRYPLDVAPFLSMPPDPGPADWDDVAALVGPGGHVSLPGLAAAAPAGWTEISAACAVPRPSAPYGSRRRPPRHGDGTRWNA</sequence>
<dbReference type="EMBL" id="JBHSPA010000031">
    <property type="protein sequence ID" value="MFC5827879.1"/>
    <property type="molecule type" value="Genomic_DNA"/>
</dbReference>
<comment type="caution">
    <text evidence="2">The sequence shown here is derived from an EMBL/GenBank/DDBJ whole genome shotgun (WGS) entry which is preliminary data.</text>
</comment>
<keyword evidence="3" id="KW-1185">Reference proteome</keyword>
<dbReference type="RefSeq" id="WP_379517379.1">
    <property type="nucleotide sequence ID" value="NZ_JBHSPA010000031.1"/>
</dbReference>
<name>A0ABW1CS57_9ACTN</name>
<accession>A0ABW1CS57</accession>
<gene>
    <name evidence="2" type="ORF">ACFPZ3_28795</name>
</gene>
<proteinExistence type="predicted"/>